<evidence type="ECO:0000313" key="4">
    <source>
        <dbReference type="EMBL" id="RWR75756.1"/>
    </source>
</evidence>
<proteinExistence type="predicted"/>
<dbReference type="EMBL" id="QPKB01000002">
    <property type="protein sequence ID" value="RWR75756.1"/>
    <property type="molecule type" value="Genomic_DNA"/>
</dbReference>
<dbReference type="Gene3D" id="3.30.40.10">
    <property type="entry name" value="Zinc/RING finger domain, C3HC4 (zinc finger)"/>
    <property type="match status" value="1"/>
</dbReference>
<dbReference type="GO" id="GO:0008270">
    <property type="term" value="F:zinc ion binding"/>
    <property type="evidence" value="ECO:0007669"/>
    <property type="project" value="UniProtKB-KW"/>
</dbReference>
<dbReference type="PANTHER" id="PTHR31150">
    <property type="entry name" value="EXPRESSED PROTEIN"/>
    <property type="match status" value="1"/>
</dbReference>
<keyword evidence="1" id="KW-0862">Zinc</keyword>
<keyword evidence="5" id="KW-1185">Reference proteome</keyword>
<accession>A0A443NB75</accession>
<dbReference type="InterPro" id="IPR001841">
    <property type="entry name" value="Znf_RING"/>
</dbReference>
<feature type="region of interest" description="Disordered" evidence="2">
    <location>
        <begin position="1"/>
        <end position="20"/>
    </location>
</feature>
<dbReference type="OrthoDB" id="755409at2759"/>
<gene>
    <name evidence="4" type="ORF">CKAN_00415500</name>
</gene>
<dbReference type="InterPro" id="IPR013083">
    <property type="entry name" value="Znf_RING/FYVE/PHD"/>
</dbReference>
<dbReference type="PANTHER" id="PTHR31150:SF2">
    <property type="entry name" value="RING_U-BOX SUPERFAMILY PROTEIN"/>
    <property type="match status" value="1"/>
</dbReference>
<dbReference type="SUPFAM" id="SSF57850">
    <property type="entry name" value="RING/U-box"/>
    <property type="match status" value="1"/>
</dbReference>
<dbReference type="PROSITE" id="PS50089">
    <property type="entry name" value="ZF_RING_2"/>
    <property type="match status" value="1"/>
</dbReference>
<protein>
    <submittedName>
        <fullName evidence="4">Zinc finger protein</fullName>
    </submittedName>
</protein>
<evidence type="ECO:0000256" key="1">
    <source>
        <dbReference type="PROSITE-ProRule" id="PRU00175"/>
    </source>
</evidence>
<reference evidence="4 5" key="1">
    <citation type="journal article" date="2019" name="Nat. Plants">
        <title>Stout camphor tree genome fills gaps in understanding of flowering plant genome evolution.</title>
        <authorList>
            <person name="Chaw S.M."/>
            <person name="Liu Y.C."/>
            <person name="Wu Y.W."/>
            <person name="Wang H.Y."/>
            <person name="Lin C.I."/>
            <person name="Wu C.S."/>
            <person name="Ke H.M."/>
            <person name="Chang L.Y."/>
            <person name="Hsu C.Y."/>
            <person name="Yang H.T."/>
            <person name="Sudianto E."/>
            <person name="Hsu M.H."/>
            <person name="Wu K.P."/>
            <person name="Wang L.N."/>
            <person name="Leebens-Mack J.H."/>
            <person name="Tsai I.J."/>
        </authorList>
    </citation>
    <scope>NUCLEOTIDE SEQUENCE [LARGE SCALE GENOMIC DNA]</scope>
    <source>
        <strain evidence="5">cv. Chaw 1501</strain>
        <tissue evidence="4">Young leaves</tissue>
    </source>
</reference>
<sequence>MSGHVDLESLRPPYSSSSNQKCSYCGRLLRQKSPWSSYRIVNSGDMPVGGVLSCSHVFHAECSEQTTPKTQILDPPCPLCLKIAVEAEATSAVPEPIQIALGSVCGNQGGIDIADDGTGNNGDQPSGLWLGQDGNSMIKIQIKKHFSFKEKTGKDIFGASVFRRTGSSSSDHVRPRTQLDAQEQWAVSPTGDGSCL</sequence>
<keyword evidence="1" id="KW-0863">Zinc-finger</keyword>
<keyword evidence="1" id="KW-0479">Metal-binding</keyword>
<name>A0A443NB75_9MAGN</name>
<dbReference type="Proteomes" id="UP000283530">
    <property type="component" value="Unassembled WGS sequence"/>
</dbReference>
<organism evidence="4 5">
    <name type="scientific">Cinnamomum micranthum f. kanehirae</name>
    <dbReference type="NCBI Taxonomy" id="337451"/>
    <lineage>
        <taxon>Eukaryota</taxon>
        <taxon>Viridiplantae</taxon>
        <taxon>Streptophyta</taxon>
        <taxon>Embryophyta</taxon>
        <taxon>Tracheophyta</taxon>
        <taxon>Spermatophyta</taxon>
        <taxon>Magnoliopsida</taxon>
        <taxon>Magnoliidae</taxon>
        <taxon>Laurales</taxon>
        <taxon>Lauraceae</taxon>
        <taxon>Cinnamomum</taxon>
    </lineage>
</organism>
<comment type="caution">
    <text evidence="4">The sequence shown here is derived from an EMBL/GenBank/DDBJ whole genome shotgun (WGS) entry which is preliminary data.</text>
</comment>
<evidence type="ECO:0000256" key="2">
    <source>
        <dbReference type="SAM" id="MobiDB-lite"/>
    </source>
</evidence>
<dbReference type="AlphaFoldDB" id="A0A443NB75"/>
<feature type="domain" description="RING-type" evidence="3">
    <location>
        <begin position="22"/>
        <end position="80"/>
    </location>
</feature>
<feature type="region of interest" description="Disordered" evidence="2">
    <location>
        <begin position="165"/>
        <end position="196"/>
    </location>
</feature>
<evidence type="ECO:0000313" key="5">
    <source>
        <dbReference type="Proteomes" id="UP000283530"/>
    </source>
</evidence>
<evidence type="ECO:0000259" key="3">
    <source>
        <dbReference type="PROSITE" id="PS50089"/>
    </source>
</evidence>